<feature type="domain" description="RRM" evidence="4">
    <location>
        <begin position="200"/>
        <end position="271"/>
    </location>
</feature>
<dbReference type="GO" id="GO:0003729">
    <property type="term" value="F:mRNA binding"/>
    <property type="evidence" value="ECO:0007669"/>
    <property type="project" value="TreeGrafter"/>
</dbReference>
<feature type="compositionally biased region" description="Basic and acidic residues" evidence="3">
    <location>
        <begin position="162"/>
        <end position="171"/>
    </location>
</feature>
<evidence type="ECO:0000259" key="4">
    <source>
        <dbReference type="PROSITE" id="PS50102"/>
    </source>
</evidence>
<dbReference type="PANTHER" id="PTHR19965">
    <property type="entry name" value="RNA AND EXPORT FACTOR BINDING PROTEIN"/>
    <property type="match status" value="1"/>
</dbReference>
<dbReference type="InterPro" id="IPR000504">
    <property type="entry name" value="RRM_dom"/>
</dbReference>
<organism evidence="5 6">
    <name type="scientific">Brachionus calyciflorus</name>
    <dbReference type="NCBI Taxonomy" id="104777"/>
    <lineage>
        <taxon>Eukaryota</taxon>
        <taxon>Metazoa</taxon>
        <taxon>Spiralia</taxon>
        <taxon>Gnathifera</taxon>
        <taxon>Rotifera</taxon>
        <taxon>Eurotatoria</taxon>
        <taxon>Monogononta</taxon>
        <taxon>Pseudotrocha</taxon>
        <taxon>Ploima</taxon>
        <taxon>Brachionidae</taxon>
        <taxon>Brachionus</taxon>
    </lineage>
</organism>
<dbReference type="SUPFAM" id="SSF54928">
    <property type="entry name" value="RNA-binding domain, RBD"/>
    <property type="match status" value="1"/>
</dbReference>
<gene>
    <name evidence="5" type="ORF">OXX778_LOCUS15447</name>
</gene>
<feature type="region of interest" description="Disordered" evidence="3">
    <location>
        <begin position="162"/>
        <end position="185"/>
    </location>
</feature>
<dbReference type="PANTHER" id="PTHR19965:SF35">
    <property type="entry name" value="RNA ANNEALING PROTEIN YRA1"/>
    <property type="match status" value="1"/>
</dbReference>
<feature type="compositionally biased region" description="Polar residues" evidence="3">
    <location>
        <begin position="308"/>
        <end position="317"/>
    </location>
</feature>
<evidence type="ECO:0000313" key="6">
    <source>
        <dbReference type="Proteomes" id="UP000663879"/>
    </source>
</evidence>
<evidence type="ECO:0000256" key="3">
    <source>
        <dbReference type="SAM" id="MobiDB-lite"/>
    </source>
</evidence>
<name>A0A814FDY1_9BILA</name>
<proteinExistence type="predicted"/>
<sequence length="374" mass="43059">MGKKSDLFESSRLSYPKNQNFDARFKLNRNQIDARNLLNKKQQKDQLKQILNISSRSESYISKSKKDPLVIITGLGNVRKDSSGIKVIKSPEHRVITKGSNTMITVKNNSSNHEINIKNDRDSKKSSYEPIKISIDNDLALKGRDSFQKELHIRKSSLRYHENDNYDRDEQMDFESSNSRDQRSTYSTIHQSFDIHSNGFKLYISNLHPRVTEDDILELFGDIGPIKRARFLERGLAEVIYLKLEDAKEAIRKYDRNELDGRPMRIELVHSSGKSIRDYLKPKRSDDNKDDAFDSFKISKSPKRDESNNSISNRFKSVNLSKGGETTQFHLPDSKRTTEIRTSKVPVDSSIIHQVLFNKKASNSSNPVTFTVKL</sequence>
<dbReference type="PROSITE" id="PS50102">
    <property type="entry name" value="RRM"/>
    <property type="match status" value="1"/>
</dbReference>
<comment type="caution">
    <text evidence="5">The sequence shown here is derived from an EMBL/GenBank/DDBJ whole genome shotgun (WGS) entry which is preliminary data.</text>
</comment>
<dbReference type="GO" id="GO:0006406">
    <property type="term" value="P:mRNA export from nucleus"/>
    <property type="evidence" value="ECO:0007669"/>
    <property type="project" value="TreeGrafter"/>
</dbReference>
<protein>
    <recommendedName>
        <fullName evidence="4">RRM domain-containing protein</fullName>
    </recommendedName>
</protein>
<dbReference type="Pfam" id="PF00076">
    <property type="entry name" value="RRM_1"/>
    <property type="match status" value="1"/>
</dbReference>
<dbReference type="Gene3D" id="3.30.70.330">
    <property type="match status" value="1"/>
</dbReference>
<accession>A0A814FDY1</accession>
<dbReference type="InterPro" id="IPR035979">
    <property type="entry name" value="RBD_domain_sf"/>
</dbReference>
<reference evidence="5" key="1">
    <citation type="submission" date="2021-02" db="EMBL/GenBank/DDBJ databases">
        <authorList>
            <person name="Nowell W R."/>
        </authorList>
    </citation>
    <scope>NUCLEOTIDE SEQUENCE</scope>
    <source>
        <strain evidence="5">Ploen Becks lab</strain>
    </source>
</reference>
<dbReference type="CDD" id="cd12681">
    <property type="entry name" value="RRM_SKAR"/>
    <property type="match status" value="1"/>
</dbReference>
<dbReference type="GO" id="GO:0005634">
    <property type="term" value="C:nucleus"/>
    <property type="evidence" value="ECO:0007669"/>
    <property type="project" value="TreeGrafter"/>
</dbReference>
<feature type="region of interest" description="Disordered" evidence="3">
    <location>
        <begin position="291"/>
        <end position="317"/>
    </location>
</feature>
<evidence type="ECO:0000313" key="5">
    <source>
        <dbReference type="EMBL" id="CAF0981542.1"/>
    </source>
</evidence>
<evidence type="ECO:0000256" key="2">
    <source>
        <dbReference type="PROSITE-ProRule" id="PRU00176"/>
    </source>
</evidence>
<dbReference type="SMART" id="SM00360">
    <property type="entry name" value="RRM"/>
    <property type="match status" value="1"/>
</dbReference>
<dbReference type="OrthoDB" id="346839at2759"/>
<keyword evidence="1 2" id="KW-0694">RNA-binding</keyword>
<dbReference type="Proteomes" id="UP000663879">
    <property type="component" value="Unassembled WGS sequence"/>
</dbReference>
<keyword evidence="6" id="KW-1185">Reference proteome</keyword>
<dbReference type="EMBL" id="CAJNOC010003414">
    <property type="protein sequence ID" value="CAF0981542.1"/>
    <property type="molecule type" value="Genomic_DNA"/>
</dbReference>
<dbReference type="InterPro" id="IPR012677">
    <property type="entry name" value="Nucleotide-bd_a/b_plait_sf"/>
</dbReference>
<dbReference type="AlphaFoldDB" id="A0A814FDY1"/>
<evidence type="ECO:0000256" key="1">
    <source>
        <dbReference type="ARBA" id="ARBA00022884"/>
    </source>
</evidence>
<dbReference type="InterPro" id="IPR051229">
    <property type="entry name" value="ALYREF_mRNA_export"/>
</dbReference>
<dbReference type="InterPro" id="IPR034784">
    <property type="entry name" value="PDIP3_RRM"/>
</dbReference>